<feature type="domain" description="Stress-response A/B barrel" evidence="1">
    <location>
        <begin position="94"/>
        <end position="197"/>
    </location>
</feature>
<dbReference type="InterPro" id="IPR011008">
    <property type="entry name" value="Dimeric_a/b-barrel"/>
</dbReference>
<accession>A0A640KKG2</accession>
<dbReference type="OrthoDB" id="42919at2759"/>
<reference evidence="2" key="1">
    <citation type="submission" date="2019-11" db="EMBL/GenBank/DDBJ databases">
        <title>Leishmania tarentolae CDS.</title>
        <authorList>
            <person name="Goto Y."/>
            <person name="Yamagishi J."/>
        </authorList>
    </citation>
    <scope>NUCLEOTIDE SEQUENCE [LARGE SCALE GENOMIC DNA]</scope>
    <source>
        <strain evidence="2">Parrot Tar II</strain>
    </source>
</reference>
<dbReference type="PANTHER" id="PTHR37832">
    <property type="entry name" value="BLL2683 PROTEIN"/>
    <property type="match status" value="1"/>
</dbReference>
<dbReference type="PROSITE" id="PS51502">
    <property type="entry name" value="S_R_A_B_BARREL"/>
    <property type="match status" value="1"/>
</dbReference>
<dbReference type="Pfam" id="PF07876">
    <property type="entry name" value="Dabb"/>
    <property type="match status" value="1"/>
</dbReference>
<dbReference type="SUPFAM" id="SSF54909">
    <property type="entry name" value="Dimeric alpha+beta barrel"/>
    <property type="match status" value="1"/>
</dbReference>
<evidence type="ECO:0000259" key="1">
    <source>
        <dbReference type="PROSITE" id="PS51502"/>
    </source>
</evidence>
<dbReference type="PANTHER" id="PTHR37832:SF1">
    <property type="entry name" value="STRESS-RESPONSE A_B BARREL DOMAIN-CONTAINING PROTEIN"/>
    <property type="match status" value="1"/>
</dbReference>
<dbReference type="InterPro" id="IPR013097">
    <property type="entry name" value="Dabb"/>
</dbReference>
<proteinExistence type="predicted"/>
<gene>
    <name evidence="2" type="ORF">LtaPh_2707600</name>
</gene>
<dbReference type="EMBL" id="BLBS01000037">
    <property type="protein sequence ID" value="GET89721.1"/>
    <property type="molecule type" value="Genomic_DNA"/>
</dbReference>
<dbReference type="Gene3D" id="3.30.70.100">
    <property type="match status" value="1"/>
</dbReference>
<dbReference type="VEuPathDB" id="TriTrypDB:LtaPh_2707600"/>
<evidence type="ECO:0000313" key="2">
    <source>
        <dbReference type="EMBL" id="GET89721.1"/>
    </source>
</evidence>
<dbReference type="SMART" id="SM00886">
    <property type="entry name" value="Dabb"/>
    <property type="match status" value="1"/>
</dbReference>
<keyword evidence="3" id="KW-1185">Reference proteome</keyword>
<evidence type="ECO:0000313" key="3">
    <source>
        <dbReference type="Proteomes" id="UP000419144"/>
    </source>
</evidence>
<protein>
    <recommendedName>
        <fullName evidence="1">Stress-response A/B barrel domain-containing protein</fullName>
    </recommendedName>
</protein>
<organism evidence="2 3">
    <name type="scientific">Leishmania tarentolae</name>
    <name type="common">Sauroleishmania tarentolae</name>
    <dbReference type="NCBI Taxonomy" id="5689"/>
    <lineage>
        <taxon>Eukaryota</taxon>
        <taxon>Discoba</taxon>
        <taxon>Euglenozoa</taxon>
        <taxon>Kinetoplastea</taxon>
        <taxon>Metakinetoplastina</taxon>
        <taxon>Trypanosomatida</taxon>
        <taxon>Trypanosomatidae</taxon>
        <taxon>Leishmaniinae</taxon>
        <taxon>Leishmania</taxon>
        <taxon>lizard Leishmania</taxon>
    </lineage>
</organism>
<dbReference type="AlphaFoldDB" id="A0A640KKG2"/>
<dbReference type="Proteomes" id="UP000419144">
    <property type="component" value="Unassembled WGS sequence"/>
</dbReference>
<sequence>MPDFHCSSTSSPPPSLLRHSFTYTRFPRTCHRGCGTTAVLAFFFPSLPVASQSTLPRGLSPFAPIFPLGGPPATFPLDLHPLPPPGHASKGEAMLHIALFKFDAKKLVKEFPENSLEEAIESLRQANIPGLADLILKAKNTTPWPGYQDASQGYTHALVSRHMSASALRAYVDHPAHKALQVRLAKCWTAPPLRMELGIHPKL</sequence>
<name>A0A640KKG2_LEITA</name>
<comment type="caution">
    <text evidence="2">The sequence shown here is derived from an EMBL/GenBank/DDBJ whole genome shotgun (WGS) entry which is preliminary data.</text>
</comment>